<dbReference type="Proteomes" id="UP000002412">
    <property type="component" value="Plasmid p_153kb"/>
</dbReference>
<dbReference type="EMBL" id="CP000719">
    <property type="protein sequence ID" value="ABS45687.1"/>
    <property type="molecule type" value="Genomic_DNA"/>
</dbReference>
<protein>
    <submittedName>
        <fullName evidence="1">Uncharacterized protein</fullName>
    </submittedName>
</protein>
<dbReference type="HOGENOM" id="CLU_1694840_0_0_6"/>
<geneLocation type="plasmid" evidence="2">
    <name>plasmid_153kb</name>
</geneLocation>
<sequence>MPILGSVPTKYPAGSFVELDDLMFGRKIALVCDDGLTAHDSIDIDKATPLAIHVIQNPVGLGFLNEYVSRFELNDEINLLINTMTRLDLTDELRDPLLIIRVLHSIVSDKKAGIALVEPKIKLYIRSAKKYQNKLNLFHQNVAKFIHSCKDNKLI</sequence>
<dbReference type="AlphaFoldDB" id="A0A0U1QTH8"/>
<gene>
    <name evidence="1" type="ordered locus">YpsIP31758_B0032</name>
</gene>
<dbReference type="KEGG" id="ypi:YpsIP31758_B0032"/>
<organism evidence="1 2">
    <name type="scientific">Yersinia pseudotuberculosis serotype O:1b (strain IP 31758)</name>
    <dbReference type="NCBI Taxonomy" id="349747"/>
    <lineage>
        <taxon>Bacteria</taxon>
        <taxon>Pseudomonadati</taxon>
        <taxon>Pseudomonadota</taxon>
        <taxon>Gammaproteobacteria</taxon>
        <taxon>Enterobacterales</taxon>
        <taxon>Yersiniaceae</taxon>
        <taxon>Yersinia</taxon>
    </lineage>
</organism>
<evidence type="ECO:0000313" key="2">
    <source>
        <dbReference type="Proteomes" id="UP000002412"/>
    </source>
</evidence>
<keyword evidence="1" id="KW-0614">Plasmid</keyword>
<name>A0A0U1QTH8_YERP3</name>
<reference evidence="1 2" key="1">
    <citation type="journal article" date="2007" name="PLoS Genet.">
        <title>The complete genome sequence of Yersinia pseudotuberculosis IP31758, the causative agent of Far East scarlet-like fever.</title>
        <authorList>
            <person name="Eppinger M."/>
            <person name="Rosovitz M.J."/>
            <person name="Fricke W.F."/>
            <person name="Rasko D.A."/>
            <person name="Kokorina G."/>
            <person name="Fayolle C."/>
            <person name="Lindler L.E."/>
            <person name="Carniel E."/>
            <person name="Ravel J."/>
        </authorList>
    </citation>
    <scope>NUCLEOTIDE SEQUENCE [LARGE SCALE GENOMIC DNA]</scope>
    <source>
        <strain evidence="1 2">IP 31758</strain>
        <plasmid evidence="2">Plasmid plasmid_153kb</plasmid>
    </source>
</reference>
<dbReference type="RefSeq" id="WP_011988531.1">
    <property type="nucleotide sequence ID" value="NC_009705.1"/>
</dbReference>
<evidence type="ECO:0000313" key="1">
    <source>
        <dbReference type="EMBL" id="ABS45687.1"/>
    </source>
</evidence>
<proteinExistence type="predicted"/>
<accession>A0A0U1QTH8</accession>